<gene>
    <name evidence="1" type="ORF">ASU33_05945</name>
</gene>
<name>A0A9X0HJ48_SOLP1</name>
<dbReference type="EMBL" id="LNAL01000008">
    <property type="protein sequence ID" value="KUG06865.1"/>
    <property type="molecule type" value="Genomic_DNA"/>
</dbReference>
<evidence type="ECO:0000313" key="2">
    <source>
        <dbReference type="Proteomes" id="UP000054223"/>
    </source>
</evidence>
<sequence>MRHFPKVCSGLLSLIIVLASCQKKSEVSAVYTSQCLHNIVYQYVAVKSKKPNQYLSFVTVRIDKGGDSTLVVLESVMPVINKNEEFIAYDSVLNVPVYIVGDANELVEGNSAVVPNDVKGYNQKLQRDPPLIYPKEFDGWAMSFKADKVRLFRANQLDDNYIKYCK</sequence>
<keyword evidence="2" id="KW-1185">Reference proteome</keyword>
<dbReference type="Proteomes" id="UP000054223">
    <property type="component" value="Unassembled WGS sequence"/>
</dbReference>
<reference evidence="1 2" key="1">
    <citation type="submission" date="2015-11" db="EMBL/GenBank/DDBJ databases">
        <title>Solirubrum puertoriconensis gen. nov. an environmental bacteria isolated in Puerto Rico.</title>
        <authorList>
            <person name="Cuebas-Irizarry M.F."/>
            <person name="Montalvo-Rodriguez R."/>
        </authorList>
    </citation>
    <scope>NUCLEOTIDE SEQUENCE [LARGE SCALE GENOMIC DNA]</scope>
    <source>
        <strain evidence="1 2">MC1A</strain>
    </source>
</reference>
<dbReference type="RefSeq" id="WP_059072559.1">
    <property type="nucleotide sequence ID" value="NZ_LNAL01000008.1"/>
</dbReference>
<dbReference type="PROSITE" id="PS51257">
    <property type="entry name" value="PROKAR_LIPOPROTEIN"/>
    <property type="match status" value="1"/>
</dbReference>
<proteinExistence type="predicted"/>
<accession>A0A9X0HJ48</accession>
<evidence type="ECO:0000313" key="1">
    <source>
        <dbReference type="EMBL" id="KUG06865.1"/>
    </source>
</evidence>
<protein>
    <submittedName>
        <fullName evidence="1">Uncharacterized protein</fullName>
    </submittedName>
</protein>
<organism evidence="1 2">
    <name type="scientific">Solirubrum puertoriconensis</name>
    <dbReference type="NCBI Taxonomy" id="1751427"/>
    <lineage>
        <taxon>Bacteria</taxon>
        <taxon>Pseudomonadati</taxon>
        <taxon>Bacteroidota</taxon>
        <taxon>Cytophagia</taxon>
        <taxon>Cytophagales</taxon>
    </lineage>
</organism>
<comment type="caution">
    <text evidence="1">The sequence shown here is derived from an EMBL/GenBank/DDBJ whole genome shotgun (WGS) entry which is preliminary data.</text>
</comment>
<dbReference type="AlphaFoldDB" id="A0A9X0HJ48"/>